<dbReference type="EMBL" id="VSRR010049210">
    <property type="protein sequence ID" value="MPC78731.1"/>
    <property type="molecule type" value="Genomic_DNA"/>
</dbReference>
<reference evidence="2 3" key="1">
    <citation type="submission" date="2019-05" db="EMBL/GenBank/DDBJ databases">
        <title>Another draft genome of Portunus trituberculatus and its Hox gene families provides insights of decapod evolution.</title>
        <authorList>
            <person name="Jeong J.-H."/>
            <person name="Song I."/>
            <person name="Kim S."/>
            <person name="Choi T."/>
            <person name="Kim D."/>
            <person name="Ryu S."/>
            <person name="Kim W."/>
        </authorList>
    </citation>
    <scope>NUCLEOTIDE SEQUENCE [LARGE SCALE GENOMIC DNA]</scope>
    <source>
        <tissue evidence="2">Muscle</tissue>
    </source>
</reference>
<proteinExistence type="predicted"/>
<accession>A0A5B7I077</accession>
<gene>
    <name evidence="2" type="ORF">E2C01_073228</name>
</gene>
<sequence length="67" mass="6885">MVTKEGEGVKEAGAGRTRPLPPAPPSVALAPVPPCRHLCPLSPSRALRQRHQGGAEAAVVAAVTGRR</sequence>
<keyword evidence="3" id="KW-1185">Reference proteome</keyword>
<evidence type="ECO:0000256" key="1">
    <source>
        <dbReference type="SAM" id="MobiDB-lite"/>
    </source>
</evidence>
<dbReference type="AlphaFoldDB" id="A0A5B7I077"/>
<feature type="region of interest" description="Disordered" evidence="1">
    <location>
        <begin position="1"/>
        <end position="29"/>
    </location>
</feature>
<protein>
    <submittedName>
        <fullName evidence="2">Uncharacterized protein</fullName>
    </submittedName>
</protein>
<organism evidence="2 3">
    <name type="scientific">Portunus trituberculatus</name>
    <name type="common">Swimming crab</name>
    <name type="synonym">Neptunus trituberculatus</name>
    <dbReference type="NCBI Taxonomy" id="210409"/>
    <lineage>
        <taxon>Eukaryota</taxon>
        <taxon>Metazoa</taxon>
        <taxon>Ecdysozoa</taxon>
        <taxon>Arthropoda</taxon>
        <taxon>Crustacea</taxon>
        <taxon>Multicrustacea</taxon>
        <taxon>Malacostraca</taxon>
        <taxon>Eumalacostraca</taxon>
        <taxon>Eucarida</taxon>
        <taxon>Decapoda</taxon>
        <taxon>Pleocyemata</taxon>
        <taxon>Brachyura</taxon>
        <taxon>Eubrachyura</taxon>
        <taxon>Portunoidea</taxon>
        <taxon>Portunidae</taxon>
        <taxon>Portuninae</taxon>
        <taxon>Portunus</taxon>
    </lineage>
</organism>
<feature type="compositionally biased region" description="Basic and acidic residues" evidence="1">
    <location>
        <begin position="1"/>
        <end position="10"/>
    </location>
</feature>
<comment type="caution">
    <text evidence="2">The sequence shown here is derived from an EMBL/GenBank/DDBJ whole genome shotgun (WGS) entry which is preliminary data.</text>
</comment>
<name>A0A5B7I077_PORTR</name>
<dbReference type="Proteomes" id="UP000324222">
    <property type="component" value="Unassembled WGS sequence"/>
</dbReference>
<evidence type="ECO:0000313" key="3">
    <source>
        <dbReference type="Proteomes" id="UP000324222"/>
    </source>
</evidence>
<evidence type="ECO:0000313" key="2">
    <source>
        <dbReference type="EMBL" id="MPC78731.1"/>
    </source>
</evidence>